<dbReference type="GO" id="GO:0030170">
    <property type="term" value="F:pyridoxal phosphate binding"/>
    <property type="evidence" value="ECO:0007669"/>
    <property type="project" value="InterPro"/>
</dbReference>
<dbReference type="SUPFAM" id="SSF52343">
    <property type="entry name" value="Ferredoxin reductase-like, C-terminal NADP-linked domain"/>
    <property type="match status" value="1"/>
</dbReference>
<reference evidence="8" key="1">
    <citation type="journal article" date="2020" name="Stud. Mycol.">
        <title>101 Dothideomycetes genomes: a test case for predicting lifestyles and emergence of pathogens.</title>
        <authorList>
            <person name="Haridas S."/>
            <person name="Albert R."/>
            <person name="Binder M."/>
            <person name="Bloem J."/>
            <person name="Labutti K."/>
            <person name="Salamov A."/>
            <person name="Andreopoulos B."/>
            <person name="Baker S."/>
            <person name="Barry K."/>
            <person name="Bills G."/>
            <person name="Bluhm B."/>
            <person name="Cannon C."/>
            <person name="Castanera R."/>
            <person name="Culley D."/>
            <person name="Daum C."/>
            <person name="Ezra D."/>
            <person name="Gonzalez J."/>
            <person name="Henrissat B."/>
            <person name="Kuo A."/>
            <person name="Liang C."/>
            <person name="Lipzen A."/>
            <person name="Lutzoni F."/>
            <person name="Magnuson J."/>
            <person name="Mondo S."/>
            <person name="Nolan M."/>
            <person name="Ohm R."/>
            <person name="Pangilinan J."/>
            <person name="Park H.-J."/>
            <person name="Ramirez L."/>
            <person name="Alfaro M."/>
            <person name="Sun H."/>
            <person name="Tritt A."/>
            <person name="Yoshinaga Y."/>
            <person name="Zwiers L.-H."/>
            <person name="Turgeon B."/>
            <person name="Goodwin S."/>
            <person name="Spatafora J."/>
            <person name="Crous P."/>
            <person name="Grigoriev I."/>
        </authorList>
    </citation>
    <scope>NUCLEOTIDE SEQUENCE</scope>
    <source>
        <strain evidence="8">CBS 122681</strain>
    </source>
</reference>
<dbReference type="InterPro" id="IPR017927">
    <property type="entry name" value="FAD-bd_FR_type"/>
</dbReference>
<dbReference type="Pfam" id="PF00111">
    <property type="entry name" value="Fer2"/>
    <property type="match status" value="1"/>
</dbReference>
<feature type="domain" description="MOSC" evidence="6">
    <location>
        <begin position="52"/>
        <end position="188"/>
    </location>
</feature>
<keyword evidence="1" id="KW-0001">2Fe-2S</keyword>
<keyword evidence="4" id="KW-1133">Transmembrane helix</keyword>
<evidence type="ECO:0000256" key="3">
    <source>
        <dbReference type="SAM" id="MobiDB-lite"/>
    </source>
</evidence>
<dbReference type="InterPro" id="IPR011037">
    <property type="entry name" value="Pyrv_Knase-like_insert_dom_sf"/>
</dbReference>
<dbReference type="InterPro" id="IPR005302">
    <property type="entry name" value="MoCF_Sase_C"/>
</dbReference>
<evidence type="ECO:0000259" key="7">
    <source>
        <dbReference type="PROSITE" id="PS51384"/>
    </source>
</evidence>
<dbReference type="Pfam" id="PF03475">
    <property type="entry name" value="YiiM_3-alpha"/>
    <property type="match status" value="1"/>
</dbReference>
<dbReference type="EMBL" id="MU004358">
    <property type="protein sequence ID" value="KAF2654791.1"/>
    <property type="molecule type" value="Genomic_DNA"/>
</dbReference>
<dbReference type="InterPro" id="IPR001041">
    <property type="entry name" value="2Fe-2S_ferredoxin-type"/>
</dbReference>
<evidence type="ECO:0000256" key="1">
    <source>
        <dbReference type="ARBA" id="ARBA00022714"/>
    </source>
</evidence>
<gene>
    <name evidence="8" type="ORF">K491DRAFT_456119</name>
</gene>
<keyword evidence="1" id="KW-0408">Iron</keyword>
<dbReference type="CDD" id="cd06185">
    <property type="entry name" value="PDR_like"/>
    <property type="match status" value="1"/>
</dbReference>
<name>A0A6A6T6F6_9PLEO</name>
<proteinExistence type="predicted"/>
<dbReference type="OrthoDB" id="5390at2759"/>
<dbReference type="Gene3D" id="2.40.30.10">
    <property type="entry name" value="Translation factors"/>
    <property type="match status" value="1"/>
</dbReference>
<dbReference type="GO" id="GO:0030151">
    <property type="term" value="F:molybdenum ion binding"/>
    <property type="evidence" value="ECO:0007669"/>
    <property type="project" value="InterPro"/>
</dbReference>
<evidence type="ECO:0000256" key="4">
    <source>
        <dbReference type="SAM" id="Phobius"/>
    </source>
</evidence>
<evidence type="ECO:0000259" key="6">
    <source>
        <dbReference type="PROSITE" id="PS51340"/>
    </source>
</evidence>
<dbReference type="PANTHER" id="PTHR30212">
    <property type="entry name" value="PROTEIN YIIM"/>
    <property type="match status" value="1"/>
</dbReference>
<dbReference type="AlphaFoldDB" id="A0A6A6T6F6"/>
<keyword evidence="4" id="KW-0472">Membrane</keyword>
<dbReference type="PROSITE" id="PS51340">
    <property type="entry name" value="MOSC"/>
    <property type="match status" value="1"/>
</dbReference>
<dbReference type="InterPro" id="IPR005163">
    <property type="entry name" value="Tri_helical_YiiM-like"/>
</dbReference>
<evidence type="ECO:0000313" key="8">
    <source>
        <dbReference type="EMBL" id="KAF2654791.1"/>
    </source>
</evidence>
<evidence type="ECO:0000259" key="5">
    <source>
        <dbReference type="PROSITE" id="PS51085"/>
    </source>
</evidence>
<dbReference type="Gene3D" id="2.40.33.20">
    <property type="entry name" value="PK beta-barrel domain-like"/>
    <property type="match status" value="1"/>
</dbReference>
<dbReference type="PROSITE" id="PS51384">
    <property type="entry name" value="FAD_FR"/>
    <property type="match status" value="1"/>
</dbReference>
<feature type="domain" description="FAD-binding FR-type" evidence="7">
    <location>
        <begin position="257"/>
        <end position="359"/>
    </location>
</feature>
<dbReference type="InterPro" id="IPR017938">
    <property type="entry name" value="Riboflavin_synthase-like_b-brl"/>
</dbReference>
<dbReference type="Proteomes" id="UP000799324">
    <property type="component" value="Unassembled WGS sequence"/>
</dbReference>
<dbReference type="PROSITE" id="PS51085">
    <property type="entry name" value="2FE2S_FER_2"/>
    <property type="match status" value="1"/>
</dbReference>
<dbReference type="Pfam" id="PF03473">
    <property type="entry name" value="MOSC"/>
    <property type="match status" value="1"/>
</dbReference>
<dbReference type="GO" id="GO:0051537">
    <property type="term" value="F:2 iron, 2 sulfur cluster binding"/>
    <property type="evidence" value="ECO:0007669"/>
    <property type="project" value="UniProtKB-KW"/>
</dbReference>
<evidence type="ECO:0000313" key="9">
    <source>
        <dbReference type="Proteomes" id="UP000799324"/>
    </source>
</evidence>
<dbReference type="SUPFAM" id="SSF63380">
    <property type="entry name" value="Riboflavin synthase domain-like"/>
    <property type="match status" value="1"/>
</dbReference>
<dbReference type="PANTHER" id="PTHR30212:SF2">
    <property type="entry name" value="PROTEIN YIIM"/>
    <property type="match status" value="1"/>
</dbReference>
<dbReference type="InterPro" id="IPR012675">
    <property type="entry name" value="Beta-grasp_dom_sf"/>
</dbReference>
<dbReference type="SUPFAM" id="SSF50800">
    <property type="entry name" value="PK beta-barrel domain-like"/>
    <property type="match status" value="1"/>
</dbReference>
<dbReference type="SUPFAM" id="SSF54292">
    <property type="entry name" value="2Fe-2S ferredoxin-like"/>
    <property type="match status" value="1"/>
</dbReference>
<dbReference type="PRINTS" id="PR00409">
    <property type="entry name" value="PHDIOXRDTASE"/>
</dbReference>
<dbReference type="InterPro" id="IPR006058">
    <property type="entry name" value="2Fe2S_fd_BS"/>
</dbReference>
<accession>A0A6A6T6F6</accession>
<keyword evidence="1" id="KW-0479">Metal-binding</keyword>
<keyword evidence="2" id="KW-0411">Iron-sulfur</keyword>
<feature type="transmembrane region" description="Helical" evidence="4">
    <location>
        <begin position="366"/>
        <end position="384"/>
    </location>
</feature>
<keyword evidence="9" id="KW-1185">Reference proteome</keyword>
<dbReference type="InterPro" id="IPR036010">
    <property type="entry name" value="2Fe-2S_ferredoxin-like_sf"/>
</dbReference>
<dbReference type="InterPro" id="IPR039261">
    <property type="entry name" value="FNR_nucleotide-bd"/>
</dbReference>
<feature type="region of interest" description="Disordered" evidence="3">
    <location>
        <begin position="1"/>
        <end position="20"/>
    </location>
</feature>
<dbReference type="PROSITE" id="PS00197">
    <property type="entry name" value="2FE2S_FER_1"/>
    <property type="match status" value="1"/>
</dbReference>
<evidence type="ECO:0000256" key="2">
    <source>
        <dbReference type="ARBA" id="ARBA00023014"/>
    </source>
</evidence>
<dbReference type="Gene3D" id="3.40.50.80">
    <property type="entry name" value="Nucleotide-binding domain of ferredoxin-NADP reductase (FNR) module"/>
    <property type="match status" value="1"/>
</dbReference>
<dbReference type="InterPro" id="IPR052353">
    <property type="entry name" value="Benzoxazolinone_Detox_Enz"/>
</dbReference>
<dbReference type="GO" id="GO:0016491">
    <property type="term" value="F:oxidoreductase activity"/>
    <property type="evidence" value="ECO:0007669"/>
    <property type="project" value="InterPro"/>
</dbReference>
<dbReference type="CDD" id="cd00207">
    <property type="entry name" value="fer2"/>
    <property type="match status" value="1"/>
</dbReference>
<dbReference type="Gene3D" id="3.10.20.30">
    <property type="match status" value="1"/>
</dbReference>
<protein>
    <submittedName>
        <fullName evidence="8">PK beta-barrel-protein domain-containing protein-like protein</fullName>
    </submittedName>
</protein>
<sequence>MPGPIVDPLLNPPHGDTFQHPPAFSPLPLSQLRAGKIKSLWGKGIASAIYKTPLSGPVQVVKMGISRDEHAFPGHNSPDKALLHYSSSHYAKWKAELPNSAHLFRPGAFGENLYSEEIDETTMCIGDKVSIGEVLLEVTEPRAPCFKLNHRFETKDMAKRAQTLFRTGWLYRVLQPGTINPGDQIVLVERPHPQWTVARIMHYMYNEKTNIPRMREIVQLAPLGFAIKNILNARLEKGEVEDQAGRMFGRREADYMDTWNEYTILEKRRETRTVTAFVLEAVVTDKALDRPVEPGSHVRVKLGGNLVRAYSVIGGTHARFELGIALDAASRGGSKFLHEETRVGDTLTVGRITSSFPLAVDADRHIIIAGGIGITAFLAALGFLNDGKGKGKRTGKGDFELHFAVNDEVPFGANVAALGDKATVYRKTAGERLDLNAIVSRADSTTHIYVCGPQRLMHAVATTASQYCIPPASVHLEQFAVATSGDPFSAYLRQAQRTVEVGATQTLLEALKEVGLDVDSSCEVGNCGACRVEVCAGRVEHRGTGLVQREREGGLMLSCVSRGVGRIVLDL</sequence>
<feature type="domain" description="2Fe-2S ferredoxin-type" evidence="5">
    <location>
        <begin position="486"/>
        <end position="571"/>
    </location>
</feature>
<organism evidence="8 9">
    <name type="scientific">Lophiostoma macrostomum CBS 122681</name>
    <dbReference type="NCBI Taxonomy" id="1314788"/>
    <lineage>
        <taxon>Eukaryota</taxon>
        <taxon>Fungi</taxon>
        <taxon>Dikarya</taxon>
        <taxon>Ascomycota</taxon>
        <taxon>Pezizomycotina</taxon>
        <taxon>Dothideomycetes</taxon>
        <taxon>Pleosporomycetidae</taxon>
        <taxon>Pleosporales</taxon>
        <taxon>Lophiostomataceae</taxon>
        <taxon>Lophiostoma</taxon>
    </lineage>
</organism>
<keyword evidence="4" id="KW-0812">Transmembrane</keyword>